<proteinExistence type="inferred from homology"/>
<keyword evidence="14" id="KW-1185">Reference proteome</keyword>
<evidence type="ECO:0000313" key="14">
    <source>
        <dbReference type="Proteomes" id="UP000494206"/>
    </source>
</evidence>
<evidence type="ECO:0000256" key="4">
    <source>
        <dbReference type="ARBA" id="ARBA00022475"/>
    </source>
</evidence>
<evidence type="ECO:0000256" key="5">
    <source>
        <dbReference type="ARBA" id="ARBA00022692"/>
    </source>
</evidence>
<sequence length="371" mass="42771">MFQLPFMDELRSLVASSAIDDATDRLNSFATAFLLIFFAVFISAKTYVGEPIQCWFPSQFEHDWKEYSETLCFVQKTHFIRDTSPLNNLIHVENPDNHVTYYQWSAIFLTLMSLGFIAPKLIWKKAQSKFDIPLLYFCETAAEIKMKSSIEIAEKVREMGNYMKSKLTNRDREMKTKSRLAYTYLVIKLLYVLNILSQLTLVSFFLGHNANLFWGIDIMTNLVGNVTWSDTGIFPRITFCHFTIRTPIIQHHVVQCVLAVNEFNEKIFAFLWVWLILVGIATLIGMVIVLLRLLNYGFINDLLLDTPKKEIVSEFANYLGKDGLLVLLFVSSQSDVVASDLTMFMFDAFLKSHLEKIAEIEKKEKLAILNV</sequence>
<dbReference type="OrthoDB" id="5790380at2759"/>
<comment type="similarity">
    <text evidence="12">Belongs to the pannexin family.</text>
</comment>
<comment type="function">
    <text evidence="12">Structural component of the gap junctions.</text>
</comment>
<comment type="caution">
    <text evidence="13">The sequence shown here is derived from an EMBL/GenBank/DDBJ whole genome shotgun (WGS) entry which is preliminary data.</text>
</comment>
<evidence type="ECO:0000256" key="3">
    <source>
        <dbReference type="ARBA" id="ARBA00022448"/>
    </source>
</evidence>
<evidence type="ECO:0000256" key="8">
    <source>
        <dbReference type="ARBA" id="ARBA00022989"/>
    </source>
</evidence>
<dbReference type="GO" id="GO:0005243">
    <property type="term" value="F:gap junction channel activity"/>
    <property type="evidence" value="ECO:0007669"/>
    <property type="project" value="TreeGrafter"/>
</dbReference>
<organism evidence="13 14">
    <name type="scientific">Caenorhabditis bovis</name>
    <dbReference type="NCBI Taxonomy" id="2654633"/>
    <lineage>
        <taxon>Eukaryota</taxon>
        <taxon>Metazoa</taxon>
        <taxon>Ecdysozoa</taxon>
        <taxon>Nematoda</taxon>
        <taxon>Chromadorea</taxon>
        <taxon>Rhabditida</taxon>
        <taxon>Rhabditina</taxon>
        <taxon>Rhabditomorpha</taxon>
        <taxon>Rhabditoidea</taxon>
        <taxon>Rhabditidae</taxon>
        <taxon>Peloderinae</taxon>
        <taxon>Caenorhabditis</taxon>
    </lineage>
</organism>
<dbReference type="Pfam" id="PF00876">
    <property type="entry name" value="Innexin"/>
    <property type="match status" value="1"/>
</dbReference>
<comment type="subcellular location">
    <subcellularLocation>
        <location evidence="1">Cell junction</location>
        <location evidence="1">Gap junction</location>
    </subcellularLocation>
    <subcellularLocation>
        <location evidence="2 12">Cell membrane</location>
        <topology evidence="2 12">Multi-pass membrane protein</topology>
    </subcellularLocation>
</comment>
<feature type="transmembrane region" description="Helical" evidence="12">
    <location>
        <begin position="267"/>
        <end position="294"/>
    </location>
</feature>
<keyword evidence="8 12" id="KW-1133">Transmembrane helix</keyword>
<evidence type="ECO:0000256" key="10">
    <source>
        <dbReference type="ARBA" id="ARBA00023136"/>
    </source>
</evidence>
<dbReference type="GO" id="GO:0005886">
    <property type="term" value="C:plasma membrane"/>
    <property type="evidence" value="ECO:0007669"/>
    <property type="project" value="UniProtKB-SubCell"/>
</dbReference>
<dbReference type="GO" id="GO:0034220">
    <property type="term" value="P:monoatomic ion transmembrane transport"/>
    <property type="evidence" value="ECO:0007669"/>
    <property type="project" value="UniProtKB-KW"/>
</dbReference>
<keyword evidence="4" id="KW-1003">Cell membrane</keyword>
<evidence type="ECO:0000256" key="9">
    <source>
        <dbReference type="ARBA" id="ARBA00023065"/>
    </source>
</evidence>
<feature type="transmembrane region" description="Helical" evidence="12">
    <location>
        <begin position="29"/>
        <end position="48"/>
    </location>
</feature>
<feature type="transmembrane region" description="Helical" evidence="12">
    <location>
        <begin position="180"/>
        <end position="206"/>
    </location>
</feature>
<keyword evidence="9 12" id="KW-0406">Ion transport</keyword>
<keyword evidence="10 12" id="KW-0472">Membrane</keyword>
<feature type="transmembrane region" description="Helical" evidence="12">
    <location>
        <begin position="101"/>
        <end position="123"/>
    </location>
</feature>
<dbReference type="EMBL" id="CADEPM010000005">
    <property type="protein sequence ID" value="CAB3406407.1"/>
    <property type="molecule type" value="Genomic_DNA"/>
</dbReference>
<dbReference type="PANTHER" id="PTHR11893:SF15">
    <property type="entry name" value="INNEXIN-RELATED"/>
    <property type="match status" value="1"/>
</dbReference>
<protein>
    <recommendedName>
        <fullName evidence="12">Innexin</fullName>
    </recommendedName>
</protein>
<keyword evidence="3 12" id="KW-0813">Transport</keyword>
<keyword evidence="7" id="KW-0965">Cell junction</keyword>
<dbReference type="GO" id="GO:0005921">
    <property type="term" value="C:gap junction"/>
    <property type="evidence" value="ECO:0007669"/>
    <property type="project" value="UniProtKB-SubCell"/>
</dbReference>
<dbReference type="AlphaFoldDB" id="A0A8S1ERY6"/>
<dbReference type="PRINTS" id="PR01262">
    <property type="entry name" value="INNEXIN"/>
</dbReference>
<evidence type="ECO:0000256" key="2">
    <source>
        <dbReference type="ARBA" id="ARBA00004651"/>
    </source>
</evidence>
<keyword evidence="5 12" id="KW-0812">Transmembrane</keyword>
<keyword evidence="6" id="KW-0303">Gap junction</keyword>
<evidence type="ECO:0000313" key="13">
    <source>
        <dbReference type="EMBL" id="CAB3406407.1"/>
    </source>
</evidence>
<dbReference type="PANTHER" id="PTHR11893">
    <property type="entry name" value="INNEXIN"/>
    <property type="match status" value="1"/>
</dbReference>
<evidence type="ECO:0000256" key="1">
    <source>
        <dbReference type="ARBA" id="ARBA00004610"/>
    </source>
</evidence>
<evidence type="ECO:0000256" key="12">
    <source>
        <dbReference type="RuleBase" id="RU010713"/>
    </source>
</evidence>
<dbReference type="Proteomes" id="UP000494206">
    <property type="component" value="Unassembled WGS sequence"/>
</dbReference>
<evidence type="ECO:0000256" key="11">
    <source>
        <dbReference type="ARBA" id="ARBA00023303"/>
    </source>
</evidence>
<keyword evidence="11 12" id="KW-0407">Ion channel</keyword>
<dbReference type="InterPro" id="IPR000990">
    <property type="entry name" value="Innexin"/>
</dbReference>
<gene>
    <name evidence="12" type="primary">inx</name>
    <name evidence="13" type="ORF">CBOVIS_LOCUS8482</name>
</gene>
<name>A0A8S1ERY6_9PELO</name>
<accession>A0A8S1ERY6</accession>
<evidence type="ECO:0000256" key="7">
    <source>
        <dbReference type="ARBA" id="ARBA00022949"/>
    </source>
</evidence>
<reference evidence="13 14" key="1">
    <citation type="submission" date="2020-04" db="EMBL/GenBank/DDBJ databases">
        <authorList>
            <person name="Laetsch R D."/>
            <person name="Stevens L."/>
            <person name="Kumar S."/>
            <person name="Blaxter L. M."/>
        </authorList>
    </citation>
    <scope>NUCLEOTIDE SEQUENCE [LARGE SCALE GENOMIC DNA]</scope>
</reference>
<dbReference type="PROSITE" id="PS51013">
    <property type="entry name" value="PANNEXIN"/>
    <property type="match status" value="1"/>
</dbReference>
<evidence type="ECO:0000256" key="6">
    <source>
        <dbReference type="ARBA" id="ARBA00022868"/>
    </source>
</evidence>